<dbReference type="SUPFAM" id="SSF161098">
    <property type="entry name" value="MetI-like"/>
    <property type="match status" value="1"/>
</dbReference>
<dbReference type="EMBL" id="VIGB01000003">
    <property type="protein sequence ID" value="TQF06451.1"/>
    <property type="molecule type" value="Genomic_DNA"/>
</dbReference>
<evidence type="ECO:0000256" key="2">
    <source>
        <dbReference type="ARBA" id="ARBA00022448"/>
    </source>
</evidence>
<evidence type="ECO:0000313" key="10">
    <source>
        <dbReference type="EMBL" id="TQF06451.1"/>
    </source>
</evidence>
<keyword evidence="4 7" id="KW-0812">Transmembrane</keyword>
<gene>
    <name evidence="10" type="ORF">E6W39_34955</name>
</gene>
<comment type="subcellular location">
    <subcellularLocation>
        <location evidence="1 7">Cell membrane</location>
        <topology evidence="1 7">Multi-pass membrane protein</topology>
    </subcellularLocation>
</comment>
<dbReference type="Proteomes" id="UP000319103">
    <property type="component" value="Unassembled WGS sequence"/>
</dbReference>
<feature type="transmembrane region" description="Helical" evidence="7">
    <location>
        <begin position="155"/>
        <end position="175"/>
    </location>
</feature>
<feature type="domain" description="ABC transmembrane type-1" evidence="9">
    <location>
        <begin position="118"/>
        <end position="331"/>
    </location>
</feature>
<feature type="transmembrane region" description="Helical" evidence="7">
    <location>
        <begin position="314"/>
        <end position="331"/>
    </location>
</feature>
<comment type="caution">
    <text evidence="10">The sequence shown here is derived from an EMBL/GenBank/DDBJ whole genome shotgun (WGS) entry which is preliminary data.</text>
</comment>
<dbReference type="InterPro" id="IPR050809">
    <property type="entry name" value="UgpAE/MalFG_permease"/>
</dbReference>
<evidence type="ECO:0000256" key="7">
    <source>
        <dbReference type="RuleBase" id="RU363032"/>
    </source>
</evidence>
<dbReference type="Gene3D" id="1.10.3720.10">
    <property type="entry name" value="MetI-like"/>
    <property type="match status" value="1"/>
</dbReference>
<reference evidence="10 11" key="1">
    <citation type="submission" date="2019-06" db="EMBL/GenBank/DDBJ databases">
        <title>Description of Kitasatospora acidophila sp. nov. isolated from pine grove soil, and reclassification of Streptomyces novaecaesareae to Kitasatospora novaeceasareae comb. nov.</title>
        <authorList>
            <person name="Kim M.J."/>
        </authorList>
    </citation>
    <scope>NUCLEOTIDE SEQUENCE [LARGE SCALE GENOMIC DNA]</scope>
    <source>
        <strain evidence="10 11">MMS16-CNU292</strain>
    </source>
</reference>
<evidence type="ECO:0000256" key="4">
    <source>
        <dbReference type="ARBA" id="ARBA00022692"/>
    </source>
</evidence>
<dbReference type="RefSeq" id="WP_141636878.1">
    <property type="nucleotide sequence ID" value="NZ_VIGB01000003.1"/>
</dbReference>
<dbReference type="AlphaFoldDB" id="A0A540WBM8"/>
<dbReference type="PROSITE" id="PS50928">
    <property type="entry name" value="ABC_TM1"/>
    <property type="match status" value="1"/>
</dbReference>
<keyword evidence="11" id="KW-1185">Reference proteome</keyword>
<name>A0A540WBM8_9ACTN</name>
<dbReference type="Pfam" id="PF00528">
    <property type="entry name" value="BPD_transp_1"/>
    <property type="match status" value="1"/>
</dbReference>
<proteinExistence type="inferred from homology"/>
<keyword evidence="3" id="KW-1003">Cell membrane</keyword>
<evidence type="ECO:0000256" key="6">
    <source>
        <dbReference type="ARBA" id="ARBA00023136"/>
    </source>
</evidence>
<keyword evidence="2 7" id="KW-0813">Transport</keyword>
<feature type="transmembrane region" description="Helical" evidence="7">
    <location>
        <begin position="203"/>
        <end position="228"/>
    </location>
</feature>
<evidence type="ECO:0000256" key="3">
    <source>
        <dbReference type="ARBA" id="ARBA00022475"/>
    </source>
</evidence>
<feature type="region of interest" description="Disordered" evidence="8">
    <location>
        <begin position="1"/>
        <end position="30"/>
    </location>
</feature>
<evidence type="ECO:0000256" key="1">
    <source>
        <dbReference type="ARBA" id="ARBA00004651"/>
    </source>
</evidence>
<evidence type="ECO:0000256" key="8">
    <source>
        <dbReference type="SAM" id="MobiDB-lite"/>
    </source>
</evidence>
<dbReference type="InterPro" id="IPR035906">
    <property type="entry name" value="MetI-like_sf"/>
</dbReference>
<organism evidence="10 11">
    <name type="scientific">Kitasatospora acidiphila</name>
    <dbReference type="NCBI Taxonomy" id="2567942"/>
    <lineage>
        <taxon>Bacteria</taxon>
        <taxon>Bacillati</taxon>
        <taxon>Actinomycetota</taxon>
        <taxon>Actinomycetes</taxon>
        <taxon>Kitasatosporales</taxon>
        <taxon>Streptomycetaceae</taxon>
        <taxon>Kitasatospora</taxon>
    </lineage>
</organism>
<dbReference type="GO" id="GO:0055085">
    <property type="term" value="P:transmembrane transport"/>
    <property type="evidence" value="ECO:0007669"/>
    <property type="project" value="InterPro"/>
</dbReference>
<feature type="transmembrane region" description="Helical" evidence="7">
    <location>
        <begin position="44"/>
        <end position="66"/>
    </location>
</feature>
<dbReference type="InterPro" id="IPR000515">
    <property type="entry name" value="MetI-like"/>
</dbReference>
<evidence type="ECO:0000259" key="9">
    <source>
        <dbReference type="PROSITE" id="PS50928"/>
    </source>
</evidence>
<protein>
    <submittedName>
        <fullName evidence="10">Sugar ABC transporter permease</fullName>
    </submittedName>
</protein>
<dbReference type="CDD" id="cd06261">
    <property type="entry name" value="TM_PBP2"/>
    <property type="match status" value="1"/>
</dbReference>
<dbReference type="PANTHER" id="PTHR43227">
    <property type="entry name" value="BLL4140 PROTEIN"/>
    <property type="match status" value="1"/>
</dbReference>
<feature type="transmembrane region" description="Helical" evidence="7">
    <location>
        <begin position="265"/>
        <end position="284"/>
    </location>
</feature>
<sequence>MAAVDTTTGRPGAPAAGGDTPARGPRRAAGTPAGRLRLALSKHWYAWTLVAPVAIVIAVIVGYPLVQGIYLSTTNANDQNSEKQIGQFLHIPATYKSVGLGNYTDILFGANTTFWARLGWTVSWTVACVGISFLIGLALAIMLNRQVRFRALYRTLLILPWAVPAFVSTFSWRFIMNHDRGFLNHALQALGLPAVDWLNDPSIAQISVIIVNIWLSFPFVMVAVLGGLQSIPAELYEAAEMDGATPWQKFWYITLPALRPVSSTVILLSTIWTFNMFPVIFLLTNGGPGDSTQLLVTYAYNKAFTGMRQFGESSAWGVIILLILVVFAVFYRRSLRKQGEVW</sequence>
<comment type="similarity">
    <text evidence="7">Belongs to the binding-protein-dependent transport system permease family.</text>
</comment>
<dbReference type="OrthoDB" id="34224at2"/>
<accession>A0A540WBM8</accession>
<dbReference type="PANTHER" id="PTHR43227:SF7">
    <property type="entry name" value="ARABINOOLIGOSACCHARIDES TRANSPORT SYSTEM PERMEASE PROTEIN ARAP"/>
    <property type="match status" value="1"/>
</dbReference>
<dbReference type="GO" id="GO:0005886">
    <property type="term" value="C:plasma membrane"/>
    <property type="evidence" value="ECO:0007669"/>
    <property type="project" value="UniProtKB-SubCell"/>
</dbReference>
<keyword evidence="6 7" id="KW-0472">Membrane</keyword>
<feature type="transmembrane region" description="Helical" evidence="7">
    <location>
        <begin position="122"/>
        <end position="143"/>
    </location>
</feature>
<keyword evidence="5 7" id="KW-1133">Transmembrane helix</keyword>
<evidence type="ECO:0000313" key="11">
    <source>
        <dbReference type="Proteomes" id="UP000319103"/>
    </source>
</evidence>
<evidence type="ECO:0000256" key="5">
    <source>
        <dbReference type="ARBA" id="ARBA00022989"/>
    </source>
</evidence>